<accession>A0AAD6QEK1</accession>
<protein>
    <submittedName>
        <fullName evidence="1">Uncharacterized protein</fullName>
    </submittedName>
</protein>
<organism evidence="1 2">
    <name type="scientific">Populus alba x Populus x berolinensis</name>
    <dbReference type="NCBI Taxonomy" id="444605"/>
    <lineage>
        <taxon>Eukaryota</taxon>
        <taxon>Viridiplantae</taxon>
        <taxon>Streptophyta</taxon>
        <taxon>Embryophyta</taxon>
        <taxon>Tracheophyta</taxon>
        <taxon>Spermatophyta</taxon>
        <taxon>Magnoliopsida</taxon>
        <taxon>eudicotyledons</taxon>
        <taxon>Gunneridae</taxon>
        <taxon>Pentapetalae</taxon>
        <taxon>rosids</taxon>
        <taxon>fabids</taxon>
        <taxon>Malpighiales</taxon>
        <taxon>Salicaceae</taxon>
        <taxon>Saliceae</taxon>
        <taxon>Populus</taxon>
    </lineage>
</organism>
<name>A0AAD6QEK1_9ROSI</name>
<evidence type="ECO:0000313" key="1">
    <source>
        <dbReference type="EMBL" id="KAJ6988325.1"/>
    </source>
</evidence>
<reference evidence="1" key="1">
    <citation type="journal article" date="2023" name="Mol. Ecol. Resour.">
        <title>Chromosome-level genome assembly of a triploid poplar Populus alba 'Berolinensis'.</title>
        <authorList>
            <person name="Chen S."/>
            <person name="Yu Y."/>
            <person name="Wang X."/>
            <person name="Wang S."/>
            <person name="Zhang T."/>
            <person name="Zhou Y."/>
            <person name="He R."/>
            <person name="Meng N."/>
            <person name="Wang Y."/>
            <person name="Liu W."/>
            <person name="Liu Z."/>
            <person name="Liu J."/>
            <person name="Guo Q."/>
            <person name="Huang H."/>
            <person name="Sederoff R.R."/>
            <person name="Wang G."/>
            <person name="Qu G."/>
            <person name="Chen S."/>
        </authorList>
    </citation>
    <scope>NUCLEOTIDE SEQUENCE</scope>
    <source>
        <strain evidence="1">SC-2020</strain>
    </source>
</reference>
<keyword evidence="2" id="KW-1185">Reference proteome</keyword>
<evidence type="ECO:0000313" key="2">
    <source>
        <dbReference type="Proteomes" id="UP001164929"/>
    </source>
</evidence>
<dbReference type="AlphaFoldDB" id="A0AAD6QEK1"/>
<comment type="caution">
    <text evidence="1">The sequence shown here is derived from an EMBL/GenBank/DDBJ whole genome shotgun (WGS) entry which is preliminary data.</text>
</comment>
<dbReference type="EMBL" id="JAQIZT010000008">
    <property type="protein sequence ID" value="KAJ6988325.1"/>
    <property type="molecule type" value="Genomic_DNA"/>
</dbReference>
<dbReference type="Proteomes" id="UP001164929">
    <property type="component" value="Chromosome 8"/>
</dbReference>
<gene>
    <name evidence="1" type="ORF">NC653_021297</name>
</gene>
<proteinExistence type="predicted"/>
<sequence length="99" mass="11566">MMYGFGFMMQLETPPSSNGALSWTWFCWHLPRDRTAYPPPTLPWGLATVVSNYQLLWFFYGHSLAQWMDCFRNGTALRIEKGRKSCDSYSSSRFYGPFD</sequence>